<gene>
    <name evidence="1" type="ORF">DB43_GA00020</name>
</gene>
<evidence type="ECO:0000313" key="1">
    <source>
        <dbReference type="EMBL" id="KIA77668.1"/>
    </source>
</evidence>
<comment type="caution">
    <text evidence="1">The sequence shown here is derived from an EMBL/GenBank/DDBJ whole genome shotgun (WGS) entry which is preliminary data.</text>
</comment>
<reference evidence="1 2" key="1">
    <citation type="journal article" date="2014" name="Mol. Biol. Evol.">
        <title>Massive expansion of Ubiquitination-related gene families within the Chlamydiae.</title>
        <authorList>
            <person name="Domman D."/>
            <person name="Collingro A."/>
            <person name="Lagkouvardos I."/>
            <person name="Gehre L."/>
            <person name="Weinmaier T."/>
            <person name="Rattei T."/>
            <person name="Subtil A."/>
            <person name="Horn M."/>
        </authorList>
    </citation>
    <scope>NUCLEOTIDE SEQUENCE [LARGE SCALE GENOMIC DNA]</scope>
    <source>
        <strain evidence="1 2">OEW1</strain>
    </source>
</reference>
<name>A0A0C1ECA3_9BACT</name>
<accession>A0A0C1ECA3</accession>
<dbReference type="RefSeq" id="WP_013925107.1">
    <property type="nucleotide sequence ID" value="NZ_JSAM01000070.1"/>
</dbReference>
<sequence length="426" mass="49225">MTSIQDTLYFFRGVTNSYKTTNHQYLKVDPKSGNFQFEKKSKRSSLRKISAYVKTILENQNVEIQKRKQLASYFKIIVDSCENKKKNTPKILFLKNWISNLIKKHQIAKSRNILTNFENSYASMPATSPFLNELSKSPHFKNNKDQALDALKKAPIGTHVMWQKELNTLIFALSIPAYESPIITSKSIDLDENAQTKINRLAAPENQFEILLNNKMAFTSREELQKKMPQKNRAYAILKTDNDTDYEMVVKTKYGFANFTLTPSENETLFELIEKNLIPEKLEEADIENLKRNDDMISKDKNHVGHVAAIQNPDGSYLVCLKIDKRNTDHMFGNSTAEKVNDLKTEAGFRQFLNDEGYFFASEEEARANCKKNEFVLWKNQDKTISMLVEDPEGQSYLISDNEDIRLGMQKAFEEFEKVSEVFYEG</sequence>
<proteinExistence type="predicted"/>
<dbReference type="Proteomes" id="UP000031307">
    <property type="component" value="Unassembled WGS sequence"/>
</dbReference>
<dbReference type="EMBL" id="JSAM01000070">
    <property type="protein sequence ID" value="KIA77668.1"/>
    <property type="molecule type" value="Genomic_DNA"/>
</dbReference>
<dbReference type="PATRIC" id="fig|83552.4.peg.1160"/>
<protein>
    <submittedName>
        <fullName evidence="1">Uncharacterized protein</fullName>
    </submittedName>
</protein>
<dbReference type="AlphaFoldDB" id="A0A0C1ECA3"/>
<evidence type="ECO:0000313" key="2">
    <source>
        <dbReference type="Proteomes" id="UP000031307"/>
    </source>
</evidence>
<organism evidence="1 2">
    <name type="scientific">Parachlamydia acanthamoebae</name>
    <dbReference type="NCBI Taxonomy" id="83552"/>
    <lineage>
        <taxon>Bacteria</taxon>
        <taxon>Pseudomonadati</taxon>
        <taxon>Chlamydiota</taxon>
        <taxon>Chlamydiia</taxon>
        <taxon>Parachlamydiales</taxon>
        <taxon>Parachlamydiaceae</taxon>
        <taxon>Parachlamydia</taxon>
    </lineage>
</organism>